<proteinExistence type="predicted"/>
<accession>A0A9N9BVY7</accession>
<evidence type="ECO:0000313" key="1">
    <source>
        <dbReference type="EMBL" id="CAG8580148.1"/>
    </source>
</evidence>
<evidence type="ECO:0000313" key="2">
    <source>
        <dbReference type="Proteomes" id="UP000789396"/>
    </source>
</evidence>
<dbReference type="Proteomes" id="UP000789396">
    <property type="component" value="Unassembled WGS sequence"/>
</dbReference>
<dbReference type="AlphaFoldDB" id="A0A9N9BVY7"/>
<feature type="non-terminal residue" evidence="1">
    <location>
        <position position="102"/>
    </location>
</feature>
<reference evidence="1" key="1">
    <citation type="submission" date="2021-06" db="EMBL/GenBank/DDBJ databases">
        <authorList>
            <person name="Kallberg Y."/>
            <person name="Tangrot J."/>
            <person name="Rosling A."/>
        </authorList>
    </citation>
    <scope>NUCLEOTIDE SEQUENCE</scope>
    <source>
        <strain evidence="1">IN212</strain>
    </source>
</reference>
<dbReference type="OrthoDB" id="2447915at2759"/>
<comment type="caution">
    <text evidence="1">The sequence shown here is derived from an EMBL/GenBank/DDBJ whole genome shotgun (WGS) entry which is preliminary data.</text>
</comment>
<sequence length="102" mass="11791">MPILDNEIIWIAFTDITIELKTYLDASISYYLVASAIYNKLIEYWDYYFDVNSAIPVVLDPRTNLSNFSQDQVELVKSKFQLILQPYQSNSLGLGQAENMIE</sequence>
<dbReference type="EMBL" id="CAJVPZ010006970">
    <property type="protein sequence ID" value="CAG8580148.1"/>
    <property type="molecule type" value="Genomic_DNA"/>
</dbReference>
<organism evidence="1 2">
    <name type="scientific">Racocetra fulgida</name>
    <dbReference type="NCBI Taxonomy" id="60492"/>
    <lineage>
        <taxon>Eukaryota</taxon>
        <taxon>Fungi</taxon>
        <taxon>Fungi incertae sedis</taxon>
        <taxon>Mucoromycota</taxon>
        <taxon>Glomeromycotina</taxon>
        <taxon>Glomeromycetes</taxon>
        <taxon>Diversisporales</taxon>
        <taxon>Gigasporaceae</taxon>
        <taxon>Racocetra</taxon>
    </lineage>
</organism>
<gene>
    <name evidence="1" type="ORF">RFULGI_LOCUS5813</name>
</gene>
<name>A0A9N9BVY7_9GLOM</name>
<keyword evidence="2" id="KW-1185">Reference proteome</keyword>
<protein>
    <submittedName>
        <fullName evidence="1">8141_t:CDS:1</fullName>
    </submittedName>
</protein>